<keyword evidence="2" id="KW-1185">Reference proteome</keyword>
<dbReference type="Proteomes" id="UP001062846">
    <property type="component" value="Chromosome 9"/>
</dbReference>
<dbReference type="EMBL" id="CM046396">
    <property type="protein sequence ID" value="KAI8540301.1"/>
    <property type="molecule type" value="Genomic_DNA"/>
</dbReference>
<proteinExistence type="predicted"/>
<reference evidence="1" key="1">
    <citation type="submission" date="2022-02" db="EMBL/GenBank/DDBJ databases">
        <title>Plant Genome Project.</title>
        <authorList>
            <person name="Zhang R.-G."/>
        </authorList>
    </citation>
    <scope>NUCLEOTIDE SEQUENCE</scope>
    <source>
        <strain evidence="1">AT1</strain>
    </source>
</reference>
<evidence type="ECO:0000313" key="2">
    <source>
        <dbReference type="Proteomes" id="UP001062846"/>
    </source>
</evidence>
<accession>A0ACC0MHR0</accession>
<organism evidence="1 2">
    <name type="scientific">Rhododendron molle</name>
    <name type="common">Chinese azalea</name>
    <name type="synonym">Azalea mollis</name>
    <dbReference type="NCBI Taxonomy" id="49168"/>
    <lineage>
        <taxon>Eukaryota</taxon>
        <taxon>Viridiplantae</taxon>
        <taxon>Streptophyta</taxon>
        <taxon>Embryophyta</taxon>
        <taxon>Tracheophyta</taxon>
        <taxon>Spermatophyta</taxon>
        <taxon>Magnoliopsida</taxon>
        <taxon>eudicotyledons</taxon>
        <taxon>Gunneridae</taxon>
        <taxon>Pentapetalae</taxon>
        <taxon>asterids</taxon>
        <taxon>Ericales</taxon>
        <taxon>Ericaceae</taxon>
        <taxon>Ericoideae</taxon>
        <taxon>Rhodoreae</taxon>
        <taxon>Rhododendron</taxon>
    </lineage>
</organism>
<evidence type="ECO:0000313" key="1">
    <source>
        <dbReference type="EMBL" id="KAI8540301.1"/>
    </source>
</evidence>
<gene>
    <name evidence="1" type="ORF">RHMOL_Rhmol09G0252200</name>
</gene>
<name>A0ACC0MHR0_RHOML</name>
<sequence length="205" mass="22271">MALIFHSSSTLLPKEPHLHLHTPLLHFPTTKPTPQFLIKSQSSSSSSSTEPPKPTTTTQPIDGPKSAPNPPPKTPTSTPQGFGSKANPVGAKKKQRRGRERSSVIRRTPVEKPGFVAPKEGAAQAKEQSTGEIENAFLLAWLGLGSVILIEGIALAASGFLPDEWDKFVVKYVYPVFTPTVFLFVAGTVTYGVLKYLENQKLKQQ</sequence>
<protein>
    <submittedName>
        <fullName evidence="1">Uncharacterized protein</fullName>
    </submittedName>
</protein>
<comment type="caution">
    <text evidence="1">The sequence shown here is derived from an EMBL/GenBank/DDBJ whole genome shotgun (WGS) entry which is preliminary data.</text>
</comment>